<dbReference type="Proteomes" id="UP000502608">
    <property type="component" value="Chromosome"/>
</dbReference>
<keyword evidence="3" id="KW-1185">Reference proteome</keyword>
<name>A0A6G9QHY8_9GAMM</name>
<dbReference type="EMBL" id="CP050313">
    <property type="protein sequence ID" value="QIR14082.1"/>
    <property type="molecule type" value="Genomic_DNA"/>
</dbReference>
<evidence type="ECO:0008006" key="4">
    <source>
        <dbReference type="Google" id="ProtNLM"/>
    </source>
</evidence>
<reference evidence="2 3" key="1">
    <citation type="submission" date="2020-03" db="EMBL/GenBank/DDBJ databases">
        <title>Complete genome sequence of Shewanella sp.</title>
        <authorList>
            <person name="Kim Y.-S."/>
            <person name="Kim S.-J."/>
            <person name="Jung H.-K."/>
            <person name="Kim K.-H."/>
        </authorList>
    </citation>
    <scope>NUCLEOTIDE SEQUENCE [LARGE SCALE GENOMIC DNA]</scope>
    <source>
        <strain evidence="2 3">PN3F2</strain>
    </source>
</reference>
<feature type="chain" id="PRO_5026098296" description="Exopolysaccharide biosynthesis protein" evidence="1">
    <location>
        <begin position="23"/>
        <end position="131"/>
    </location>
</feature>
<feature type="signal peptide" evidence="1">
    <location>
        <begin position="1"/>
        <end position="22"/>
    </location>
</feature>
<dbReference type="RefSeq" id="WP_167676474.1">
    <property type="nucleotide sequence ID" value="NZ_CP050313.1"/>
</dbReference>
<dbReference type="PROSITE" id="PS51257">
    <property type="entry name" value="PROKAR_LIPOPROTEIN"/>
    <property type="match status" value="1"/>
</dbReference>
<evidence type="ECO:0000313" key="3">
    <source>
        <dbReference type="Proteomes" id="UP000502608"/>
    </source>
</evidence>
<evidence type="ECO:0000256" key="1">
    <source>
        <dbReference type="SAM" id="SignalP"/>
    </source>
</evidence>
<organism evidence="2 3">
    <name type="scientific">Shewanella aestuarii</name>
    <dbReference type="NCBI Taxonomy" id="1028752"/>
    <lineage>
        <taxon>Bacteria</taxon>
        <taxon>Pseudomonadati</taxon>
        <taxon>Pseudomonadota</taxon>
        <taxon>Gammaproteobacteria</taxon>
        <taxon>Alteromonadales</taxon>
        <taxon>Shewanellaceae</taxon>
        <taxon>Shewanella</taxon>
    </lineage>
</organism>
<proteinExistence type="predicted"/>
<protein>
    <recommendedName>
        <fullName evidence="4">Exopolysaccharide biosynthesis protein</fullName>
    </recommendedName>
</protein>
<sequence length="131" mass="14148">MPISIKKTFSVSVIIILLTACAGDYAFNSNLDRKTINEYFKVGDVTLYEGANTPTGNYKVIGLAEGESCQELANGAPASIEDARTEARKHAADMGANGLIIKQCMLTEEQDSACYSRSFCVGQAIQQLKTE</sequence>
<dbReference type="GO" id="GO:0035556">
    <property type="term" value="P:intracellular signal transduction"/>
    <property type="evidence" value="ECO:0007669"/>
    <property type="project" value="InterPro"/>
</dbReference>
<evidence type="ECO:0000313" key="2">
    <source>
        <dbReference type="EMBL" id="QIR14082.1"/>
    </source>
</evidence>
<dbReference type="KEGG" id="saes:HBH39_05925"/>
<gene>
    <name evidence="2" type="ORF">HBH39_05925</name>
</gene>
<dbReference type="AlphaFoldDB" id="A0A6G9QHY8"/>
<keyword evidence="1" id="KW-0732">Signal</keyword>
<dbReference type="InterPro" id="IPR030852">
    <property type="entry name" value="RcsF"/>
</dbReference>
<accession>A0A6G9QHY8</accession>
<dbReference type="Pfam" id="PF16358">
    <property type="entry name" value="RcsF"/>
    <property type="match status" value="1"/>
</dbReference>
<dbReference type="Gene3D" id="3.30.110.70">
    <property type="entry name" value="Hypothetical protein apc22750. Chain B"/>
    <property type="match status" value="1"/>
</dbReference>
<dbReference type="GO" id="GO:0009279">
    <property type="term" value="C:cell outer membrane"/>
    <property type="evidence" value="ECO:0007669"/>
    <property type="project" value="InterPro"/>
</dbReference>